<feature type="transmembrane region" description="Helical" evidence="2">
    <location>
        <begin position="123"/>
        <end position="142"/>
    </location>
</feature>
<feature type="transmembrane region" description="Helical" evidence="2">
    <location>
        <begin position="205"/>
        <end position="223"/>
    </location>
</feature>
<proteinExistence type="predicted"/>
<dbReference type="InterPro" id="IPR002656">
    <property type="entry name" value="Acyl_transf_3_dom"/>
</dbReference>
<feature type="region of interest" description="Disordered" evidence="1">
    <location>
        <begin position="242"/>
        <end position="313"/>
    </location>
</feature>
<sequence>MLSGFILAYTYLPSRETVFGWAEYRSFIVKRFARVYPLHLATFLVFVGLCFAAKRIGHEFAHSDVDYTARTAVENLLLLHAWGLENKLSWNFVSWSISAEWFAYLFLFPLCAKVLSRLPRVTCGVVVLACWLMLCVYCFLYNDGDVGLTTFGVLRIVPQFMAGYWLFRLVKTWEVGEVAMCVGLVALMILMCLPTTLPFMLLPPILLVIAGLASGGVIGKAVFGCLRVSPRDFVFDLSHSPDSADRLQPGRQKAACAAEPDRRHADTARRTGHRRGRRSARLLPDRGAGVPRVHREGASMARPRSEAGRRGDAKGARLLIGAVSRQRRAVQAIAKQSATAKQKAQSRGLGFLLET</sequence>
<feature type="transmembrane region" description="Helical" evidence="2">
    <location>
        <begin position="179"/>
        <end position="199"/>
    </location>
</feature>
<dbReference type="Pfam" id="PF01757">
    <property type="entry name" value="Acyl_transf_3"/>
    <property type="match status" value="1"/>
</dbReference>
<feature type="compositionally biased region" description="Basic residues" evidence="1">
    <location>
        <begin position="270"/>
        <end position="280"/>
    </location>
</feature>
<dbReference type="STRING" id="754502.BJG93_00890"/>
<organism evidence="4 5">
    <name type="scientific">Paraburkholderia sprentiae WSM5005</name>
    <dbReference type="NCBI Taxonomy" id="754502"/>
    <lineage>
        <taxon>Bacteria</taxon>
        <taxon>Pseudomonadati</taxon>
        <taxon>Pseudomonadota</taxon>
        <taxon>Betaproteobacteria</taxon>
        <taxon>Burkholderiales</taxon>
        <taxon>Burkholderiaceae</taxon>
        <taxon>Paraburkholderia</taxon>
    </lineage>
</organism>
<protein>
    <submittedName>
        <fullName evidence="4">Acyltransferase</fullName>
    </submittedName>
</protein>
<evidence type="ECO:0000313" key="4">
    <source>
        <dbReference type="EMBL" id="APA84114.1"/>
    </source>
</evidence>
<dbReference type="EMBL" id="CP017561">
    <property type="protein sequence ID" value="APA84114.1"/>
    <property type="molecule type" value="Genomic_DNA"/>
</dbReference>
<keyword evidence="2" id="KW-0812">Transmembrane</keyword>
<feature type="compositionally biased region" description="Basic and acidic residues" evidence="1">
    <location>
        <begin position="293"/>
        <end position="313"/>
    </location>
</feature>
<dbReference type="KEGG" id="pspw:BJG93_00890"/>
<gene>
    <name evidence="4" type="ORF">BJG93_00890</name>
</gene>
<feature type="domain" description="Acyltransferase 3" evidence="3">
    <location>
        <begin position="1"/>
        <end position="218"/>
    </location>
</feature>
<keyword evidence="2" id="KW-0472">Membrane</keyword>
<dbReference type="GO" id="GO:0016747">
    <property type="term" value="F:acyltransferase activity, transferring groups other than amino-acyl groups"/>
    <property type="evidence" value="ECO:0007669"/>
    <property type="project" value="InterPro"/>
</dbReference>
<evidence type="ECO:0000313" key="5">
    <source>
        <dbReference type="Proteomes" id="UP000179860"/>
    </source>
</evidence>
<evidence type="ECO:0000256" key="1">
    <source>
        <dbReference type="SAM" id="MobiDB-lite"/>
    </source>
</evidence>
<evidence type="ECO:0000256" key="2">
    <source>
        <dbReference type="SAM" id="Phobius"/>
    </source>
</evidence>
<accession>A0A1I9YCT1</accession>
<keyword evidence="4" id="KW-0012">Acyltransferase</keyword>
<name>A0A1I9YCT1_9BURK</name>
<feature type="compositionally biased region" description="Basic and acidic residues" evidence="1">
    <location>
        <begin position="259"/>
        <end position="269"/>
    </location>
</feature>
<reference evidence="4" key="2">
    <citation type="submission" date="2021-06" db="EMBL/GenBank/DDBJ databases">
        <authorList>
            <person name="Rogers T.H."/>
            <person name="Ramsay J.P."/>
            <person name="Wang P."/>
            <person name="Terpolilli J."/>
        </authorList>
    </citation>
    <scope>NUCLEOTIDE SEQUENCE</scope>
    <source>
        <strain evidence="4">WSM5005</strain>
    </source>
</reference>
<dbReference type="RefSeq" id="WP_027198490.1">
    <property type="nucleotide sequence ID" value="NZ_CP017561.2"/>
</dbReference>
<feature type="transmembrane region" description="Helical" evidence="2">
    <location>
        <begin position="92"/>
        <end position="111"/>
    </location>
</feature>
<evidence type="ECO:0000259" key="3">
    <source>
        <dbReference type="Pfam" id="PF01757"/>
    </source>
</evidence>
<keyword evidence="5" id="KW-1185">Reference proteome</keyword>
<keyword evidence="4" id="KW-0808">Transferase</keyword>
<feature type="transmembrane region" description="Helical" evidence="2">
    <location>
        <begin position="148"/>
        <end position="167"/>
    </location>
</feature>
<dbReference type="Proteomes" id="UP000179860">
    <property type="component" value="Chromosome 1"/>
</dbReference>
<dbReference type="AlphaFoldDB" id="A0A1I9YCT1"/>
<feature type="transmembrane region" description="Helical" evidence="2">
    <location>
        <begin position="35"/>
        <end position="56"/>
    </location>
</feature>
<reference evidence="4" key="1">
    <citation type="submission" date="2016-09" db="EMBL/GenBank/DDBJ databases">
        <title>The Complete Genome of Burkholderia sprentiae wsm5005.</title>
        <authorList>
            <person name="De Meyer S."/>
            <person name="Wang P."/>
            <person name="Terpolilli J."/>
        </authorList>
    </citation>
    <scope>NUCLEOTIDE SEQUENCE [LARGE SCALE GENOMIC DNA]</scope>
    <source>
        <strain evidence="4">WSM5005</strain>
    </source>
</reference>
<keyword evidence="2" id="KW-1133">Transmembrane helix</keyword>